<evidence type="ECO:0000313" key="2">
    <source>
        <dbReference type="EMBL" id="KAK7476338.1"/>
    </source>
</evidence>
<proteinExistence type="predicted"/>
<dbReference type="Proteomes" id="UP001519460">
    <property type="component" value="Unassembled WGS sequence"/>
</dbReference>
<accession>A0ABD0JNR5</accession>
<reference evidence="2 3" key="1">
    <citation type="journal article" date="2023" name="Sci. Data">
        <title>Genome assembly of the Korean intertidal mud-creeper Batillaria attramentaria.</title>
        <authorList>
            <person name="Patra A.K."/>
            <person name="Ho P.T."/>
            <person name="Jun S."/>
            <person name="Lee S.J."/>
            <person name="Kim Y."/>
            <person name="Won Y.J."/>
        </authorList>
    </citation>
    <scope>NUCLEOTIDE SEQUENCE [LARGE SCALE GENOMIC DNA]</scope>
    <source>
        <strain evidence="2">Wonlab-2016</strain>
    </source>
</reference>
<evidence type="ECO:0008006" key="4">
    <source>
        <dbReference type="Google" id="ProtNLM"/>
    </source>
</evidence>
<dbReference type="AlphaFoldDB" id="A0ABD0JNR5"/>
<protein>
    <recommendedName>
        <fullName evidence="4">Hepcidin</fullName>
    </recommendedName>
</protein>
<evidence type="ECO:0000256" key="1">
    <source>
        <dbReference type="SAM" id="SignalP"/>
    </source>
</evidence>
<comment type="caution">
    <text evidence="2">The sequence shown here is derived from an EMBL/GenBank/DDBJ whole genome shotgun (WGS) entry which is preliminary data.</text>
</comment>
<name>A0ABD0JNR5_9CAEN</name>
<sequence length="68" mass="7439">MKAVLCFLLLVAMATSAFVPRSIDLEPEESEEVRSVLSTRQDGPRDPSYYCCVACGQFGTLCNCCGKK</sequence>
<evidence type="ECO:0000313" key="3">
    <source>
        <dbReference type="Proteomes" id="UP001519460"/>
    </source>
</evidence>
<feature type="signal peptide" evidence="1">
    <location>
        <begin position="1"/>
        <end position="17"/>
    </location>
</feature>
<keyword evidence="1" id="KW-0732">Signal</keyword>
<organism evidence="2 3">
    <name type="scientific">Batillaria attramentaria</name>
    <dbReference type="NCBI Taxonomy" id="370345"/>
    <lineage>
        <taxon>Eukaryota</taxon>
        <taxon>Metazoa</taxon>
        <taxon>Spiralia</taxon>
        <taxon>Lophotrochozoa</taxon>
        <taxon>Mollusca</taxon>
        <taxon>Gastropoda</taxon>
        <taxon>Caenogastropoda</taxon>
        <taxon>Sorbeoconcha</taxon>
        <taxon>Cerithioidea</taxon>
        <taxon>Batillariidae</taxon>
        <taxon>Batillaria</taxon>
    </lineage>
</organism>
<feature type="chain" id="PRO_5044823481" description="Hepcidin" evidence="1">
    <location>
        <begin position="18"/>
        <end position="68"/>
    </location>
</feature>
<dbReference type="EMBL" id="JACVVK020000378">
    <property type="protein sequence ID" value="KAK7476338.1"/>
    <property type="molecule type" value="Genomic_DNA"/>
</dbReference>
<gene>
    <name evidence="2" type="ORF">BaRGS_00032397</name>
</gene>
<keyword evidence="3" id="KW-1185">Reference proteome</keyword>